<evidence type="ECO:0000313" key="2">
    <source>
        <dbReference type="Proteomes" id="UP000266723"/>
    </source>
</evidence>
<evidence type="ECO:0000313" key="1">
    <source>
        <dbReference type="EMBL" id="KAF3595954.1"/>
    </source>
</evidence>
<keyword evidence="2" id="KW-1185">Reference proteome</keyword>
<name>A0ABQ7EG53_BRACR</name>
<organism evidence="1 2">
    <name type="scientific">Brassica cretica</name>
    <name type="common">Mustard</name>
    <dbReference type="NCBI Taxonomy" id="69181"/>
    <lineage>
        <taxon>Eukaryota</taxon>
        <taxon>Viridiplantae</taxon>
        <taxon>Streptophyta</taxon>
        <taxon>Embryophyta</taxon>
        <taxon>Tracheophyta</taxon>
        <taxon>Spermatophyta</taxon>
        <taxon>Magnoliopsida</taxon>
        <taxon>eudicotyledons</taxon>
        <taxon>Gunneridae</taxon>
        <taxon>Pentapetalae</taxon>
        <taxon>rosids</taxon>
        <taxon>malvids</taxon>
        <taxon>Brassicales</taxon>
        <taxon>Brassicaceae</taxon>
        <taxon>Brassiceae</taxon>
        <taxon>Brassica</taxon>
    </lineage>
</organism>
<proteinExistence type="predicted"/>
<gene>
    <name evidence="1" type="ORF">DY000_02020762</name>
</gene>
<dbReference type="Proteomes" id="UP000266723">
    <property type="component" value="Unassembled WGS sequence"/>
</dbReference>
<reference evidence="1 2" key="1">
    <citation type="journal article" date="2020" name="BMC Genomics">
        <title>Intraspecific diversification of the crop wild relative Brassica cretica Lam. using demographic model selection.</title>
        <authorList>
            <person name="Kioukis A."/>
            <person name="Michalopoulou V.A."/>
            <person name="Briers L."/>
            <person name="Pirintsos S."/>
            <person name="Studholme D.J."/>
            <person name="Pavlidis P."/>
            <person name="Sarris P.F."/>
        </authorList>
    </citation>
    <scope>NUCLEOTIDE SEQUENCE [LARGE SCALE GENOMIC DNA]</scope>
    <source>
        <strain evidence="2">cv. PFS-1207/04</strain>
    </source>
</reference>
<accession>A0ABQ7EG53</accession>
<dbReference type="EMBL" id="QGKV02000299">
    <property type="protein sequence ID" value="KAF3595954.1"/>
    <property type="molecule type" value="Genomic_DNA"/>
</dbReference>
<protein>
    <submittedName>
        <fullName evidence="1">Uncharacterized protein</fullName>
    </submittedName>
</protein>
<sequence>MKISSDGKQVNVGQFRPIDDFYDGEAEALSIAVRPRHSYSVMVKWRCCPELVQIHGCRSIEVLFDTPPGSPKNCPGAKGVQYSQVKTSILGFGHVLSDQPAASCLEHCRSPSCDVGTAGPMPYRPDYYGLKETPYSLDQEDSDRRGHGLWLSDYTKDIADREEEHEVTMAQVLTLSPKSGLGSRYLKLDHGRRPSLN</sequence>
<comment type="caution">
    <text evidence="1">The sequence shown here is derived from an EMBL/GenBank/DDBJ whole genome shotgun (WGS) entry which is preliminary data.</text>
</comment>